<evidence type="ECO:0000313" key="3">
    <source>
        <dbReference type="EMBL" id="SON50132.1"/>
    </source>
</evidence>
<dbReference type="Proteomes" id="UP000235828">
    <property type="component" value="Chromosome A"/>
</dbReference>
<dbReference type="InterPro" id="IPR007401">
    <property type="entry name" value="DUF454"/>
</dbReference>
<protein>
    <recommendedName>
        <fullName evidence="1">Inner membrane protein</fullName>
    </recommendedName>
</protein>
<dbReference type="Pfam" id="PF04304">
    <property type="entry name" value="DUF454"/>
    <property type="match status" value="1"/>
</dbReference>
<keyword evidence="4" id="KW-1185">Reference proteome</keyword>
<evidence type="ECO:0000313" key="4">
    <source>
        <dbReference type="Proteomes" id="UP000235828"/>
    </source>
</evidence>
<proteinExistence type="predicted"/>
<dbReference type="KEGG" id="vta:A2153"/>
<name>A0A2N8ZDZ1_9VIBR</name>
<reference evidence="3 4" key="1">
    <citation type="submission" date="2017-10" db="EMBL/GenBank/DDBJ databases">
        <authorList>
            <person name="Banno H."/>
            <person name="Chua N.-H."/>
        </authorList>
    </citation>
    <scope>NUCLEOTIDE SEQUENCE [LARGE SCALE GENOMIC DNA]</scope>
    <source>
        <strain evidence="3">Vibrio tapetis CECT4600</strain>
    </source>
</reference>
<comment type="subcellular location">
    <subcellularLocation>
        <location evidence="1">Cell inner membrane</location>
        <topology evidence="1">Multi-pass membrane protein</topology>
    </subcellularLocation>
</comment>
<dbReference type="PANTHER" id="PTHR35813:SF1">
    <property type="entry name" value="INNER MEMBRANE PROTEIN YBAN"/>
    <property type="match status" value="1"/>
</dbReference>
<keyword evidence="1" id="KW-1003">Cell membrane</keyword>
<feature type="transmembrane region" description="Helical" evidence="2">
    <location>
        <begin position="65"/>
        <end position="98"/>
    </location>
</feature>
<dbReference type="AlphaFoldDB" id="A0A2N8ZDZ1"/>
<evidence type="ECO:0000256" key="1">
    <source>
        <dbReference type="PIRNR" id="PIRNR016789"/>
    </source>
</evidence>
<accession>A0A2N8ZDZ1</accession>
<evidence type="ECO:0000256" key="2">
    <source>
        <dbReference type="SAM" id="Phobius"/>
    </source>
</evidence>
<sequence>MLLGIIGIPLPVLPTTPFLLLASACFMRGSPKFHHWLHSHPSFGPILTNWHQHGAVTKAVKHRAYWFIAISFSFSIVLAPLYWVKIFLVVVLVVLITWFRRVPIHDPVADHQENH</sequence>
<keyword evidence="1 2" id="KW-0472">Membrane</keyword>
<keyword evidence="1" id="KW-0997">Cell inner membrane</keyword>
<dbReference type="PIRSF" id="PIRSF016789">
    <property type="entry name" value="DUF454"/>
    <property type="match status" value="1"/>
</dbReference>
<gene>
    <name evidence="3" type="primary">ybaN</name>
    <name evidence="3" type="ORF">VTAP4600_A2153</name>
</gene>
<keyword evidence="2" id="KW-0812">Transmembrane</keyword>
<dbReference type="EMBL" id="LT960611">
    <property type="protein sequence ID" value="SON50132.1"/>
    <property type="molecule type" value="Genomic_DNA"/>
</dbReference>
<keyword evidence="2" id="KW-1133">Transmembrane helix</keyword>
<dbReference type="GO" id="GO:0005886">
    <property type="term" value="C:plasma membrane"/>
    <property type="evidence" value="ECO:0007669"/>
    <property type="project" value="UniProtKB-SubCell"/>
</dbReference>
<organism evidence="3 4">
    <name type="scientific">Vibrio tapetis subsp. tapetis</name>
    <dbReference type="NCBI Taxonomy" id="1671868"/>
    <lineage>
        <taxon>Bacteria</taxon>
        <taxon>Pseudomonadati</taxon>
        <taxon>Pseudomonadota</taxon>
        <taxon>Gammaproteobacteria</taxon>
        <taxon>Vibrionales</taxon>
        <taxon>Vibrionaceae</taxon>
        <taxon>Vibrio</taxon>
    </lineage>
</organism>
<dbReference type="PANTHER" id="PTHR35813">
    <property type="entry name" value="INNER MEMBRANE PROTEIN YBAN"/>
    <property type="match status" value="1"/>
</dbReference>